<evidence type="ECO:0000256" key="3">
    <source>
        <dbReference type="ARBA" id="ARBA00022475"/>
    </source>
</evidence>
<dbReference type="InterPro" id="IPR001633">
    <property type="entry name" value="EAL_dom"/>
</dbReference>
<feature type="transmembrane region" description="Helical" evidence="8">
    <location>
        <begin position="395"/>
        <end position="416"/>
    </location>
</feature>
<evidence type="ECO:0000256" key="2">
    <source>
        <dbReference type="ARBA" id="ARBA00022448"/>
    </source>
</evidence>
<gene>
    <name evidence="11" type="ORF">SNE35_03210</name>
</gene>
<comment type="caution">
    <text evidence="11">The sequence shown here is derived from an EMBL/GenBank/DDBJ whole genome shotgun (WGS) entry which is preliminary data.</text>
</comment>
<feature type="transmembrane region" description="Helical" evidence="8">
    <location>
        <begin position="191"/>
        <end position="218"/>
    </location>
</feature>
<dbReference type="Gene3D" id="3.20.20.450">
    <property type="entry name" value="EAL domain"/>
    <property type="match status" value="1"/>
</dbReference>
<keyword evidence="7 8" id="KW-0472">Membrane</keyword>
<feature type="transmembrane region" description="Helical" evidence="8">
    <location>
        <begin position="41"/>
        <end position="61"/>
    </location>
</feature>
<reference evidence="11 12" key="1">
    <citation type="submission" date="2023-11" db="EMBL/GenBank/DDBJ databases">
        <title>Paucibacter sp. nov., isolated from fresh soil in Korea.</title>
        <authorList>
            <person name="Le N.T.T."/>
        </authorList>
    </citation>
    <scope>NUCLEOTIDE SEQUENCE [LARGE SCALE GENOMIC DNA]</scope>
    <source>
        <strain evidence="11 12">R3-3</strain>
    </source>
</reference>
<keyword evidence="2" id="KW-0813">Transport</keyword>
<dbReference type="SMART" id="SM00052">
    <property type="entry name" value="EAL"/>
    <property type="match status" value="1"/>
</dbReference>
<dbReference type="PROSITE" id="PS50883">
    <property type="entry name" value="EAL"/>
    <property type="match status" value="1"/>
</dbReference>
<organism evidence="11 12">
    <name type="scientific">Roseateles agri</name>
    <dbReference type="NCBI Taxonomy" id="3098619"/>
    <lineage>
        <taxon>Bacteria</taxon>
        <taxon>Pseudomonadati</taxon>
        <taxon>Pseudomonadota</taxon>
        <taxon>Betaproteobacteria</taxon>
        <taxon>Burkholderiales</taxon>
        <taxon>Sphaerotilaceae</taxon>
        <taxon>Roseateles</taxon>
    </lineage>
</organism>
<name>A0ABU5DCR3_9BURK</name>
<evidence type="ECO:0000256" key="4">
    <source>
        <dbReference type="ARBA" id="ARBA00022597"/>
    </source>
</evidence>
<feature type="transmembrane region" description="Helical" evidence="8">
    <location>
        <begin position="350"/>
        <end position="374"/>
    </location>
</feature>
<feature type="transmembrane region" description="Helical" evidence="8">
    <location>
        <begin position="120"/>
        <end position="137"/>
    </location>
</feature>
<dbReference type="InterPro" id="IPR035919">
    <property type="entry name" value="EAL_sf"/>
</dbReference>
<dbReference type="PANTHER" id="PTHR33121">
    <property type="entry name" value="CYCLIC DI-GMP PHOSPHODIESTERASE PDEF"/>
    <property type="match status" value="1"/>
</dbReference>
<comment type="subcellular location">
    <subcellularLocation>
        <location evidence="1">Cell membrane</location>
        <topology evidence="1">Multi-pass membrane protein</topology>
    </subcellularLocation>
</comment>
<keyword evidence="5 8" id="KW-0812">Transmembrane</keyword>
<dbReference type="CDD" id="cd01948">
    <property type="entry name" value="EAL"/>
    <property type="match status" value="1"/>
</dbReference>
<dbReference type="SUPFAM" id="SSF141868">
    <property type="entry name" value="EAL domain-like"/>
    <property type="match status" value="1"/>
</dbReference>
<dbReference type="EMBL" id="JAXCLA010000001">
    <property type="protein sequence ID" value="MDY0743493.1"/>
    <property type="molecule type" value="Genomic_DNA"/>
</dbReference>
<dbReference type="PROSITE" id="PS51105">
    <property type="entry name" value="PTS_EIIC_TYPE_3"/>
    <property type="match status" value="1"/>
</dbReference>
<evidence type="ECO:0000256" key="8">
    <source>
        <dbReference type="SAM" id="Phobius"/>
    </source>
</evidence>
<dbReference type="PANTHER" id="PTHR33121:SF70">
    <property type="entry name" value="SIGNALING PROTEIN YKOW"/>
    <property type="match status" value="1"/>
</dbReference>
<dbReference type="Proteomes" id="UP001285263">
    <property type="component" value="Unassembled WGS sequence"/>
</dbReference>
<feature type="domain" description="PTS EIIC type-3" evidence="10">
    <location>
        <begin position="18"/>
        <end position="416"/>
    </location>
</feature>
<keyword evidence="6 8" id="KW-1133">Transmembrane helix</keyword>
<dbReference type="InterPro" id="IPR003352">
    <property type="entry name" value="PTS_EIIC"/>
</dbReference>
<evidence type="ECO:0000256" key="6">
    <source>
        <dbReference type="ARBA" id="ARBA00022989"/>
    </source>
</evidence>
<feature type="transmembrane region" description="Helical" evidence="8">
    <location>
        <begin position="149"/>
        <end position="170"/>
    </location>
</feature>
<dbReference type="RefSeq" id="WP_320421386.1">
    <property type="nucleotide sequence ID" value="NZ_JAXCLA010000001.1"/>
</dbReference>
<protein>
    <submittedName>
        <fullName evidence="11">EAL domain-containing protein</fullName>
    </submittedName>
</protein>
<evidence type="ECO:0000259" key="9">
    <source>
        <dbReference type="PROSITE" id="PS50883"/>
    </source>
</evidence>
<keyword evidence="12" id="KW-1185">Reference proteome</keyword>
<keyword evidence="3" id="KW-1003">Cell membrane</keyword>
<dbReference type="InterPro" id="IPR050706">
    <property type="entry name" value="Cyclic-di-GMP_PDE-like"/>
</dbReference>
<proteinExistence type="predicted"/>
<dbReference type="InterPro" id="IPR004501">
    <property type="entry name" value="PTS_EIIC_3"/>
</dbReference>
<feature type="domain" description="EAL" evidence="9">
    <location>
        <begin position="461"/>
        <end position="714"/>
    </location>
</feature>
<evidence type="ECO:0000256" key="1">
    <source>
        <dbReference type="ARBA" id="ARBA00004651"/>
    </source>
</evidence>
<evidence type="ECO:0000313" key="12">
    <source>
        <dbReference type="Proteomes" id="UP001285263"/>
    </source>
</evidence>
<evidence type="ECO:0000256" key="5">
    <source>
        <dbReference type="ARBA" id="ARBA00022692"/>
    </source>
</evidence>
<sequence length="722" mass="78867">MDAEFASPEASRKWASHGWALHAGGAIQARLALWVTAIREAYVALLPLTVVGALALSLASVPYPPFIDAMSAWFGPGWMRGALLVFQSTMGMMGLFGAMSVSARTMNLLHRPDDSTELRGMATVASVAAAVFVLSVWSTGGANLQSLGYVSAFQSLVVGVATAEVILWLNHRFPLHTELNVLDTGVHLRDSLHLTFTAGSALLLVGGGYYLCSLWLGWCVSGLLPHLAPWFQSLGPEWLNMVSVLFNQLLWAIGVNGGQLLLHLASASSSLMAPEQVLWSNVAATPMFMNAFAHLGGAGATWGLILYCAFRGRDANLRRLALYSIVPALFNVNELLLFGIPLVLSRSLLLPFILAPLANCAIALVAFRLGFIVLDGQAVPWSMPMLVSGYLMTESWHGTLVQLMGLVVSTAIYAPFLRQLERLRAERHGRNLKAAMNELMRERTGESTRLIDRPDAVGAVARCLHRDFQADLGSSRVRLAYQPQHDADGRVVGVEALLRWTHASFGPIPPAAIINIAEECELIHDIGGWVLDQACADTRRWRDAGFAGFKVSINMSPRQLDDPAWATTVWQALRRHGVSPQDLDIEITEGQSLSSSPQSEQTLQALQAMGVALSMDDFGMGCTSLLYMHRFRLHSIKLDGRLTREVLTNEVDRDIVRCIAGLGRAQHVHVIAEFVETAEQQALLQELGCDMFQGWHYSPAIPAADLTPYVANWENKASALHR</sequence>
<accession>A0ABU5DCR3</accession>
<dbReference type="Pfam" id="PF02378">
    <property type="entry name" value="PTS_EIIC"/>
    <property type="match status" value="1"/>
</dbReference>
<feature type="transmembrane region" description="Helical" evidence="8">
    <location>
        <begin position="322"/>
        <end position="344"/>
    </location>
</feature>
<keyword evidence="4" id="KW-0762">Sugar transport</keyword>
<feature type="transmembrane region" description="Helical" evidence="8">
    <location>
        <begin position="291"/>
        <end position="310"/>
    </location>
</feature>
<evidence type="ECO:0000313" key="11">
    <source>
        <dbReference type="EMBL" id="MDY0743493.1"/>
    </source>
</evidence>
<feature type="transmembrane region" description="Helical" evidence="8">
    <location>
        <begin position="81"/>
        <end position="99"/>
    </location>
</feature>
<dbReference type="Pfam" id="PF00563">
    <property type="entry name" value="EAL"/>
    <property type="match status" value="1"/>
</dbReference>
<evidence type="ECO:0000256" key="7">
    <source>
        <dbReference type="ARBA" id="ARBA00023136"/>
    </source>
</evidence>
<evidence type="ECO:0000259" key="10">
    <source>
        <dbReference type="PROSITE" id="PS51105"/>
    </source>
</evidence>